<dbReference type="SUPFAM" id="SSF55021">
    <property type="entry name" value="ACT-like"/>
    <property type="match status" value="2"/>
</dbReference>
<dbReference type="STRING" id="29655.A0A0K9PCZ6"/>
<dbReference type="GO" id="GO:0016779">
    <property type="term" value="F:nucleotidyltransferase activity"/>
    <property type="evidence" value="ECO:0007669"/>
    <property type="project" value="UniProtKB-KW"/>
</dbReference>
<gene>
    <name evidence="4" type="ORF">ZOSMA_2G00970</name>
</gene>
<accession>A0A0K9PCZ6</accession>
<dbReference type="GO" id="GO:0016597">
    <property type="term" value="F:amino acid binding"/>
    <property type="evidence" value="ECO:0007669"/>
    <property type="project" value="UniProtKB-UniRule"/>
</dbReference>
<comment type="function">
    <text evidence="2">Binds amino acids.</text>
</comment>
<sequence>MDVFNVVDQYGHKINNGGELVDQIQKTLKTRECSLRLRRFVEDIESLGERLTFIELIGVDRPGLLSEIYAVLADMKCNVVASMAWTHGSRLASILYITDEVSRLPIDNPIRLNKIKGILQYVLELHHDKPGVAHTVVMITIDGINIERRLHQMLYEDRDYNTMKNDEGDQQKVMPMVTIEQYADRLYSVVNVQCKNRPKLLFDVVCTLTDMKYVIFHANISCSGPDGSEANQEYYIRHLDGTPVNFEQEKLRIIQCLKAAIKRRGYEGIKLEVLGEDRHGLLSDATRIFREYGLTVTEADVRTRGTQAVNVFYVADPSGNPLSSEIIGAMGDDMRKKVLLTVKKSNIGMKEIVHFSLRSMIRSSSEKLLQNLGFFKNYDI</sequence>
<dbReference type="CDD" id="cd04897">
    <property type="entry name" value="ACT_ACR_3"/>
    <property type="match status" value="1"/>
</dbReference>
<dbReference type="Pfam" id="PF13740">
    <property type="entry name" value="ACT_6"/>
    <property type="match status" value="1"/>
</dbReference>
<evidence type="ECO:0000256" key="2">
    <source>
        <dbReference type="RuleBase" id="RU369043"/>
    </source>
</evidence>
<organism evidence="4 5">
    <name type="scientific">Zostera marina</name>
    <name type="common">Eelgrass</name>
    <dbReference type="NCBI Taxonomy" id="29655"/>
    <lineage>
        <taxon>Eukaryota</taxon>
        <taxon>Viridiplantae</taxon>
        <taxon>Streptophyta</taxon>
        <taxon>Embryophyta</taxon>
        <taxon>Tracheophyta</taxon>
        <taxon>Spermatophyta</taxon>
        <taxon>Magnoliopsida</taxon>
        <taxon>Liliopsida</taxon>
        <taxon>Zosteraceae</taxon>
        <taxon>Zostera</taxon>
    </lineage>
</organism>
<comment type="caution">
    <text evidence="4">The sequence shown here is derived from an EMBL/GenBank/DDBJ whole genome shotgun (WGS) entry which is preliminary data.</text>
</comment>
<dbReference type="PANTHER" id="PTHR31096">
    <property type="entry name" value="ACT DOMAIN-CONTAINING PROTEIN ACR4-RELATED"/>
    <property type="match status" value="1"/>
</dbReference>
<protein>
    <recommendedName>
        <fullName evidence="2">ACT domain-containing protein ACR</fullName>
    </recommendedName>
    <alternativeName>
        <fullName evidence="2">Protein ACT DOMAIN REPEATS</fullName>
    </alternativeName>
</protein>
<evidence type="ECO:0000313" key="4">
    <source>
        <dbReference type="EMBL" id="KMZ66085.1"/>
    </source>
</evidence>
<feature type="domain" description="ACT" evidence="3">
    <location>
        <begin position="270"/>
        <end position="349"/>
    </location>
</feature>
<reference evidence="5" key="1">
    <citation type="journal article" date="2016" name="Nature">
        <title>The genome of the seagrass Zostera marina reveals angiosperm adaptation to the sea.</title>
        <authorList>
            <person name="Olsen J.L."/>
            <person name="Rouze P."/>
            <person name="Verhelst B."/>
            <person name="Lin Y.-C."/>
            <person name="Bayer T."/>
            <person name="Collen J."/>
            <person name="Dattolo E."/>
            <person name="De Paoli E."/>
            <person name="Dittami S."/>
            <person name="Maumus F."/>
            <person name="Michel G."/>
            <person name="Kersting A."/>
            <person name="Lauritano C."/>
            <person name="Lohaus R."/>
            <person name="Toepel M."/>
            <person name="Tonon T."/>
            <person name="Vanneste K."/>
            <person name="Amirebrahimi M."/>
            <person name="Brakel J."/>
            <person name="Bostroem C."/>
            <person name="Chovatia M."/>
            <person name="Grimwood J."/>
            <person name="Jenkins J.W."/>
            <person name="Jueterbock A."/>
            <person name="Mraz A."/>
            <person name="Stam W.T."/>
            <person name="Tice H."/>
            <person name="Bornberg-Bauer E."/>
            <person name="Green P.J."/>
            <person name="Pearson G.A."/>
            <person name="Procaccini G."/>
            <person name="Duarte C.M."/>
            <person name="Schmutz J."/>
            <person name="Reusch T.B.H."/>
            <person name="Van de Peer Y."/>
        </authorList>
    </citation>
    <scope>NUCLEOTIDE SEQUENCE [LARGE SCALE GENOMIC DNA]</scope>
    <source>
        <strain evidence="5">cv. Finnish</strain>
    </source>
</reference>
<dbReference type="AlphaFoldDB" id="A0A0K9PCZ6"/>
<dbReference type="InterPro" id="IPR045865">
    <property type="entry name" value="ACT-like_dom_sf"/>
</dbReference>
<keyword evidence="1 2" id="KW-0677">Repeat</keyword>
<dbReference type="InterPro" id="IPR040217">
    <property type="entry name" value="ACR1-12"/>
</dbReference>
<keyword evidence="4" id="KW-0808">Transferase</keyword>
<dbReference type="OMA" id="FHANISC"/>
<evidence type="ECO:0000259" key="3">
    <source>
        <dbReference type="PROSITE" id="PS51671"/>
    </source>
</evidence>
<dbReference type="Proteomes" id="UP000036987">
    <property type="component" value="Unassembled WGS sequence"/>
</dbReference>
<proteinExistence type="predicted"/>
<name>A0A0K9PCZ6_ZOSMR</name>
<dbReference type="EMBL" id="LFYR01000981">
    <property type="protein sequence ID" value="KMZ66085.1"/>
    <property type="molecule type" value="Genomic_DNA"/>
</dbReference>
<dbReference type="PANTHER" id="PTHR31096:SF15">
    <property type="entry name" value="ACT DOMAIN-CONTAINING PROTEIN ACR"/>
    <property type="match status" value="1"/>
</dbReference>
<dbReference type="InterPro" id="IPR002912">
    <property type="entry name" value="ACT_dom"/>
</dbReference>
<keyword evidence="4" id="KW-0548">Nucleotidyltransferase</keyword>
<evidence type="ECO:0000256" key="1">
    <source>
        <dbReference type="ARBA" id="ARBA00022737"/>
    </source>
</evidence>
<feature type="domain" description="ACT" evidence="3">
    <location>
        <begin position="53"/>
        <end position="130"/>
    </location>
</feature>
<evidence type="ECO:0000313" key="5">
    <source>
        <dbReference type="Proteomes" id="UP000036987"/>
    </source>
</evidence>
<dbReference type="Gene3D" id="3.30.70.260">
    <property type="match status" value="1"/>
</dbReference>
<dbReference type="OrthoDB" id="2019938at2759"/>
<dbReference type="PROSITE" id="PS51671">
    <property type="entry name" value="ACT"/>
    <property type="match status" value="2"/>
</dbReference>
<dbReference type="Pfam" id="PF01842">
    <property type="entry name" value="ACT"/>
    <property type="match status" value="1"/>
</dbReference>
<keyword evidence="5" id="KW-1185">Reference proteome</keyword>